<dbReference type="CDD" id="cd00531">
    <property type="entry name" value="NTF2_like"/>
    <property type="match status" value="1"/>
</dbReference>
<dbReference type="Proteomes" id="UP001642405">
    <property type="component" value="Unassembled WGS sequence"/>
</dbReference>
<feature type="compositionally biased region" description="Acidic residues" evidence="3">
    <location>
        <begin position="1"/>
        <end position="18"/>
    </location>
</feature>
<feature type="region of interest" description="Disordered" evidence="3">
    <location>
        <begin position="1"/>
        <end position="21"/>
    </location>
</feature>
<proteinExistence type="inferred from homology"/>
<evidence type="ECO:0000256" key="2">
    <source>
        <dbReference type="ARBA" id="ARBA00023239"/>
    </source>
</evidence>
<comment type="similarity">
    <text evidence="1">Belongs to the scytalone dehydratase family.</text>
</comment>
<accession>A0ABP0B6P1</accession>
<dbReference type="EMBL" id="CAWUHB010000009">
    <property type="protein sequence ID" value="CAK7214979.1"/>
    <property type="molecule type" value="Genomic_DNA"/>
</dbReference>
<feature type="region of interest" description="Disordered" evidence="3">
    <location>
        <begin position="205"/>
        <end position="234"/>
    </location>
</feature>
<organism evidence="5 6">
    <name type="scientific">Sporothrix curviconia</name>
    <dbReference type="NCBI Taxonomy" id="1260050"/>
    <lineage>
        <taxon>Eukaryota</taxon>
        <taxon>Fungi</taxon>
        <taxon>Dikarya</taxon>
        <taxon>Ascomycota</taxon>
        <taxon>Pezizomycotina</taxon>
        <taxon>Sordariomycetes</taxon>
        <taxon>Sordariomycetidae</taxon>
        <taxon>Ophiostomatales</taxon>
        <taxon>Ophiostomataceae</taxon>
        <taxon>Sporothrix</taxon>
    </lineage>
</organism>
<reference evidence="5 6" key="1">
    <citation type="submission" date="2024-01" db="EMBL/GenBank/DDBJ databases">
        <authorList>
            <person name="Allen C."/>
            <person name="Tagirdzhanova G."/>
        </authorList>
    </citation>
    <scope>NUCLEOTIDE SEQUENCE [LARGE SCALE GENOMIC DNA]</scope>
</reference>
<sequence>MPAVEQVEEEAHDGEADIEMGSGLSSLTSPLTAAPKPAPNTDISFEDYLGLLSAAYEWADSYDSKDWDRLRRCIAPTLRIDYRSFLNKLWEAMPAEEYIAMISDPHVLGNPLLRTQHFFGASRWERVSDTEVIGYHQLRVPHQVYTDASLSTVAVKGHAHSANTHWYRKVDGVWKFAGLDPQIHWFEYDFDKVFATGRDQFGEEVMEKAEEKPAASSSGNGNAAKKTANNKAAPVAAAQRAISVGA</sequence>
<feature type="compositionally biased region" description="Low complexity" evidence="3">
    <location>
        <begin position="214"/>
        <end position="234"/>
    </location>
</feature>
<keyword evidence="2 5" id="KW-0456">Lyase</keyword>
<protein>
    <submittedName>
        <fullName evidence="5">Scytalone dehydratase</fullName>
        <ecNumber evidence="5">4.2.1.94</ecNumber>
    </submittedName>
</protein>
<dbReference type="Pfam" id="PF02982">
    <property type="entry name" value="Scytalone_dh"/>
    <property type="match status" value="1"/>
</dbReference>
<keyword evidence="6" id="KW-1185">Reference proteome</keyword>
<feature type="domain" description="Scytalone dehydratase-like" evidence="4">
    <location>
        <begin position="43"/>
        <end position="201"/>
    </location>
</feature>
<name>A0ABP0B6P1_9PEZI</name>
<evidence type="ECO:0000256" key="1">
    <source>
        <dbReference type="ARBA" id="ARBA00008584"/>
    </source>
</evidence>
<comment type="caution">
    <text evidence="5">The sequence shown here is derived from an EMBL/GenBank/DDBJ whole genome shotgun (WGS) entry which is preliminary data.</text>
</comment>
<dbReference type="GO" id="GO:0030411">
    <property type="term" value="F:scytalone dehydratase activity"/>
    <property type="evidence" value="ECO:0007669"/>
    <property type="project" value="UniProtKB-EC"/>
</dbReference>
<evidence type="ECO:0000256" key="3">
    <source>
        <dbReference type="SAM" id="MobiDB-lite"/>
    </source>
</evidence>
<dbReference type="SUPFAM" id="SSF54427">
    <property type="entry name" value="NTF2-like"/>
    <property type="match status" value="1"/>
</dbReference>
<evidence type="ECO:0000313" key="5">
    <source>
        <dbReference type="EMBL" id="CAK7214979.1"/>
    </source>
</evidence>
<dbReference type="Gene3D" id="3.10.450.50">
    <property type="match status" value="1"/>
</dbReference>
<evidence type="ECO:0000259" key="4">
    <source>
        <dbReference type="Pfam" id="PF02982"/>
    </source>
</evidence>
<dbReference type="InterPro" id="IPR049884">
    <property type="entry name" value="Scytalone_dh"/>
</dbReference>
<dbReference type="EC" id="4.2.1.94" evidence="5"/>
<evidence type="ECO:0000313" key="6">
    <source>
        <dbReference type="Proteomes" id="UP001642405"/>
    </source>
</evidence>
<gene>
    <name evidence="5" type="primary">SCD1</name>
    <name evidence="5" type="ORF">SCUCBS95973_002320</name>
</gene>
<dbReference type="InterPro" id="IPR032710">
    <property type="entry name" value="NTF2-like_dom_sf"/>
</dbReference>